<dbReference type="PANTHER" id="PTHR36911">
    <property type="entry name" value="LIM ZINC-BINDING DOMAIN-CONTAINING PROTEIN-RELATED"/>
    <property type="match status" value="1"/>
</dbReference>
<evidence type="ECO:0000313" key="1">
    <source>
        <dbReference type="EMBL" id="KAK5781343.1"/>
    </source>
</evidence>
<dbReference type="PANTHER" id="PTHR36911:SF1">
    <property type="entry name" value="LIM ZINC-BINDING DOMAIN-CONTAINING PROTEIN"/>
    <property type="match status" value="1"/>
</dbReference>
<accession>A0AAN7WIL0</accession>
<dbReference type="CDD" id="cd20557">
    <property type="entry name" value="CYCLIN_ScPCL1-like"/>
    <property type="match status" value="1"/>
</dbReference>
<protein>
    <submittedName>
        <fullName evidence="1">Uncharacterized protein</fullName>
    </submittedName>
</protein>
<sequence>MLQYQWNNNFAGLPSNSNSNNIFDNIPSNNNNNNKVNGGVSQILDYDIQIMSDFIIKLLDATRLPKITIFQTNKFNDDKTFTNKSWSHATGIPIANLNDWERNWLSVLNWRLFDDKFASYDILLNSYENFIREKQTNNNNNINNYNFTNRNGGFNYDYYIFGQGSLPQLSPSLSLPQQLPQPINNVVLPNSNDYQYYSTIPLSLPYQHVIPQQQNYMSSSVPLQQCFIPHSSVVPQQQQQNYQVDPMYSFSGAYNNNNTNSDNICNTNLNNNIYWNQNVNAFNAAIPTVVNNNTNTNMNSFYYPDFKIGPFSSTIYISN</sequence>
<organism evidence="1 2">
    <name type="scientific">Arxiozyma heterogenica</name>
    <dbReference type="NCBI Taxonomy" id="278026"/>
    <lineage>
        <taxon>Eukaryota</taxon>
        <taxon>Fungi</taxon>
        <taxon>Dikarya</taxon>
        <taxon>Ascomycota</taxon>
        <taxon>Saccharomycotina</taxon>
        <taxon>Saccharomycetes</taxon>
        <taxon>Saccharomycetales</taxon>
        <taxon>Saccharomycetaceae</taxon>
        <taxon>Arxiozyma</taxon>
    </lineage>
</organism>
<dbReference type="EMBL" id="JAWIZZ010000036">
    <property type="protein sequence ID" value="KAK5781343.1"/>
    <property type="molecule type" value="Genomic_DNA"/>
</dbReference>
<reference evidence="2" key="1">
    <citation type="submission" date="2023-07" db="EMBL/GenBank/DDBJ databases">
        <title>A draft genome of Kazachstania heterogenica Y-27499.</title>
        <authorList>
            <person name="Donic C."/>
            <person name="Kralova J.S."/>
            <person name="Fidel L."/>
            <person name="Ben-Dor S."/>
            <person name="Jung S."/>
        </authorList>
    </citation>
    <scope>NUCLEOTIDE SEQUENCE [LARGE SCALE GENOMIC DNA]</scope>
    <source>
        <strain evidence="2">Y27499</strain>
    </source>
</reference>
<gene>
    <name evidence="1" type="ORF">RI543_001184</name>
</gene>
<dbReference type="Proteomes" id="UP001306508">
    <property type="component" value="Unassembled WGS sequence"/>
</dbReference>
<dbReference type="AlphaFoldDB" id="A0AAN7WIL0"/>
<keyword evidence="2" id="KW-1185">Reference proteome</keyword>
<dbReference type="Gene3D" id="1.10.472.10">
    <property type="entry name" value="Cyclin-like"/>
    <property type="match status" value="1"/>
</dbReference>
<comment type="caution">
    <text evidence="1">The sequence shown here is derived from an EMBL/GenBank/DDBJ whole genome shotgun (WGS) entry which is preliminary data.</text>
</comment>
<evidence type="ECO:0000313" key="2">
    <source>
        <dbReference type="Proteomes" id="UP001306508"/>
    </source>
</evidence>
<name>A0AAN7WIL0_9SACH</name>
<proteinExistence type="predicted"/>